<dbReference type="PANTHER" id="PTHR45661">
    <property type="entry name" value="SURFACE ANTIGEN"/>
    <property type="match status" value="1"/>
</dbReference>
<comment type="caution">
    <text evidence="1">The sequence shown here is derived from an EMBL/GenBank/DDBJ whole genome shotgun (WGS) entry which is preliminary data.</text>
</comment>
<evidence type="ECO:0008006" key="3">
    <source>
        <dbReference type="Google" id="ProtNLM"/>
    </source>
</evidence>
<dbReference type="InterPro" id="IPR026906">
    <property type="entry name" value="LRR_5"/>
</dbReference>
<dbReference type="Pfam" id="PF13306">
    <property type="entry name" value="LRR_5"/>
    <property type="match status" value="2"/>
</dbReference>
<protein>
    <recommendedName>
        <fullName evidence="3">Leucine-rich repeat domain-containing protein</fullName>
    </recommendedName>
</protein>
<sequence length="381" mass="43282">MSINEQVKNITQNGIIYVLNESIHTADIQGNDNVVGDIFIPRSIQHEGNEYTVTSILKSAFERSYLLKSIKFPPDSELNSIHDDAFRNSGISSINIPPHVTYIGNGAFIWCEKLQNFEIPDNSDLQIIDKYAFSRSSLRRISIPSDILALKNGWCAYTPNLTEVNIIQRKTENIKYFDNKNFIVGKTDLSSDEYDILIYARRDLVQVNIPPFIKEIGSYAFVYCSFERILIPSQIEIIDEGSFAVNGKLKVVDILENSELRIIKKHAFSQTSLKHIFIPKKVTKICKFCFAFSTLEKVDFDENSLIEKISKAAFLCSIKSFVVPRKLKNISADCFSNIENLLFEIDENSALEILKISELLFAKPLIMAPKKLIDSLSNNNV</sequence>
<proteinExistence type="predicted"/>
<organism evidence="1 2">
    <name type="scientific">Tritrichomonas musculus</name>
    <dbReference type="NCBI Taxonomy" id="1915356"/>
    <lineage>
        <taxon>Eukaryota</taxon>
        <taxon>Metamonada</taxon>
        <taxon>Parabasalia</taxon>
        <taxon>Tritrichomonadida</taxon>
        <taxon>Tritrichomonadidae</taxon>
        <taxon>Tritrichomonas</taxon>
    </lineage>
</organism>
<dbReference type="Proteomes" id="UP001470230">
    <property type="component" value="Unassembled WGS sequence"/>
</dbReference>
<accession>A0ABR2GV22</accession>
<name>A0ABR2GV22_9EUKA</name>
<reference evidence="1 2" key="1">
    <citation type="submission" date="2024-04" db="EMBL/GenBank/DDBJ databases">
        <title>Tritrichomonas musculus Genome.</title>
        <authorList>
            <person name="Alves-Ferreira E."/>
            <person name="Grigg M."/>
            <person name="Lorenzi H."/>
            <person name="Galac M."/>
        </authorList>
    </citation>
    <scope>NUCLEOTIDE SEQUENCE [LARGE SCALE GENOMIC DNA]</scope>
    <source>
        <strain evidence="1 2">EAF2021</strain>
    </source>
</reference>
<dbReference type="Gene3D" id="3.80.10.10">
    <property type="entry name" value="Ribonuclease Inhibitor"/>
    <property type="match status" value="2"/>
</dbReference>
<dbReference type="InterPro" id="IPR053139">
    <property type="entry name" value="Surface_bspA-like"/>
</dbReference>
<dbReference type="InterPro" id="IPR032675">
    <property type="entry name" value="LRR_dom_sf"/>
</dbReference>
<keyword evidence="2" id="KW-1185">Reference proteome</keyword>
<dbReference type="PANTHER" id="PTHR45661:SF3">
    <property type="entry name" value="IG-LIKE DOMAIN-CONTAINING PROTEIN"/>
    <property type="match status" value="1"/>
</dbReference>
<dbReference type="SUPFAM" id="SSF52058">
    <property type="entry name" value="L domain-like"/>
    <property type="match status" value="1"/>
</dbReference>
<evidence type="ECO:0000313" key="1">
    <source>
        <dbReference type="EMBL" id="KAK8837212.1"/>
    </source>
</evidence>
<evidence type="ECO:0000313" key="2">
    <source>
        <dbReference type="Proteomes" id="UP001470230"/>
    </source>
</evidence>
<dbReference type="EMBL" id="JAPFFF010000060">
    <property type="protein sequence ID" value="KAK8837212.1"/>
    <property type="molecule type" value="Genomic_DNA"/>
</dbReference>
<gene>
    <name evidence="1" type="ORF">M9Y10_036640</name>
</gene>